<dbReference type="NCBIfam" id="TIGR00172">
    <property type="entry name" value="maf"/>
    <property type="match status" value="1"/>
</dbReference>
<dbReference type="SUPFAM" id="SSF52972">
    <property type="entry name" value="ITPase-like"/>
    <property type="match status" value="1"/>
</dbReference>
<comment type="subcellular location">
    <subcellularLocation>
        <location evidence="3">Cytoplasm</location>
    </subcellularLocation>
</comment>
<dbReference type="Gene3D" id="3.90.950.10">
    <property type="match status" value="1"/>
</dbReference>
<comment type="similarity">
    <text evidence="3">Belongs to the Maf family.</text>
</comment>
<keyword evidence="3" id="KW-0546">Nucleotide metabolism</keyword>
<evidence type="ECO:0000313" key="5">
    <source>
        <dbReference type="Proteomes" id="UP001500187"/>
    </source>
</evidence>
<comment type="function">
    <text evidence="3">Nucleoside triphosphate pyrophosphatase. May have a dual role in cell division arrest and in preventing the incorporation of modified nucleotides into cellular nucleic acids.</text>
</comment>
<comment type="caution">
    <text evidence="3">Lacks conserved residue(s) required for the propagation of feature annotation.</text>
</comment>
<reference evidence="5" key="1">
    <citation type="journal article" date="2019" name="Int. J. Syst. Evol. Microbiol.">
        <title>The Global Catalogue of Microorganisms (GCM) 10K type strain sequencing project: providing services to taxonomists for standard genome sequencing and annotation.</title>
        <authorList>
            <consortium name="The Broad Institute Genomics Platform"/>
            <consortium name="The Broad Institute Genome Sequencing Center for Infectious Disease"/>
            <person name="Wu L."/>
            <person name="Ma J."/>
        </authorList>
    </citation>
    <scope>NUCLEOTIDE SEQUENCE [LARGE SCALE GENOMIC DNA]</scope>
    <source>
        <strain evidence="5">JCM 18541</strain>
    </source>
</reference>
<comment type="catalytic activity">
    <reaction evidence="3">
        <text>a 2'-deoxyribonucleoside 5'-triphosphate + H2O = a 2'-deoxyribonucleoside 5'-phosphate + diphosphate + H(+)</text>
        <dbReference type="Rhea" id="RHEA:44644"/>
        <dbReference type="ChEBI" id="CHEBI:15377"/>
        <dbReference type="ChEBI" id="CHEBI:15378"/>
        <dbReference type="ChEBI" id="CHEBI:33019"/>
        <dbReference type="ChEBI" id="CHEBI:61560"/>
        <dbReference type="ChEBI" id="CHEBI:65317"/>
        <dbReference type="EC" id="3.6.1.9"/>
    </reaction>
</comment>
<organism evidence="4 5">
    <name type="scientific">Rothia endophytica</name>
    <dbReference type="NCBI Taxonomy" id="1324766"/>
    <lineage>
        <taxon>Bacteria</taxon>
        <taxon>Bacillati</taxon>
        <taxon>Actinomycetota</taxon>
        <taxon>Actinomycetes</taxon>
        <taxon>Micrococcales</taxon>
        <taxon>Micrococcaceae</taxon>
        <taxon>Rothia</taxon>
    </lineage>
</organism>
<dbReference type="InterPro" id="IPR003697">
    <property type="entry name" value="Maf-like"/>
</dbReference>
<evidence type="ECO:0000256" key="2">
    <source>
        <dbReference type="ARBA" id="ARBA00022801"/>
    </source>
</evidence>
<dbReference type="PANTHER" id="PTHR43213">
    <property type="entry name" value="BIFUNCTIONAL DTTP/UTP PYROPHOSPHATASE/METHYLTRANSFERASE PROTEIN-RELATED"/>
    <property type="match status" value="1"/>
</dbReference>
<evidence type="ECO:0000313" key="4">
    <source>
        <dbReference type="EMBL" id="GAA4796147.1"/>
    </source>
</evidence>
<evidence type="ECO:0000256" key="3">
    <source>
        <dbReference type="HAMAP-Rule" id="MF_00528"/>
    </source>
</evidence>
<sequence length="222" mass="23629">MHNIPAQQPRFVLASQSPARKKLLEDAGISFEVLVSDVDEDAVLAAAQEDAYAKGLGDISPAQTALLLAQAKARAVASLPQCAGAIVLGCDSVFELEGRPYGKPGSAEVALERITAMSGKSGVLHTGHWLIDHRGQQPVETSELRSATVHFDHFTQAEAESYVATGEPLWVAGSFTIDGFGSAFIKGIEGEFHTIVGLSVHALRTMLTTFGVSISDIWKNSR</sequence>
<dbReference type="CDD" id="cd00555">
    <property type="entry name" value="Maf"/>
    <property type="match status" value="1"/>
</dbReference>
<feature type="active site" description="Proton acceptor" evidence="3">
    <location>
        <position position="91"/>
    </location>
</feature>
<comment type="catalytic activity">
    <reaction evidence="3">
        <text>a ribonucleoside 5'-triphosphate + H2O = a ribonucleoside 5'-phosphate + diphosphate + H(+)</text>
        <dbReference type="Rhea" id="RHEA:23996"/>
        <dbReference type="ChEBI" id="CHEBI:15377"/>
        <dbReference type="ChEBI" id="CHEBI:15378"/>
        <dbReference type="ChEBI" id="CHEBI:33019"/>
        <dbReference type="ChEBI" id="CHEBI:58043"/>
        <dbReference type="ChEBI" id="CHEBI:61557"/>
        <dbReference type="EC" id="3.6.1.9"/>
    </reaction>
</comment>
<dbReference type="EMBL" id="BAABKP010000002">
    <property type="protein sequence ID" value="GAA4796147.1"/>
    <property type="molecule type" value="Genomic_DNA"/>
</dbReference>
<proteinExistence type="inferred from homology"/>
<protein>
    <recommendedName>
        <fullName evidence="3">Nucleoside triphosphate pyrophosphatase</fullName>
        <ecNumber evidence="3">3.6.1.9</ecNumber>
    </recommendedName>
    <alternativeName>
        <fullName evidence="3">Nucleotide pyrophosphatase</fullName>
        <shortName evidence="3">Nucleotide PPase</shortName>
    </alternativeName>
</protein>
<gene>
    <name evidence="4" type="ORF">GCM10023352_14380</name>
</gene>
<dbReference type="PANTHER" id="PTHR43213:SF5">
    <property type="entry name" value="BIFUNCTIONAL DTTP_UTP PYROPHOSPHATASE_METHYLTRANSFERASE PROTEIN-RELATED"/>
    <property type="match status" value="1"/>
</dbReference>
<keyword evidence="2 3" id="KW-0378">Hydrolase</keyword>
<dbReference type="HAMAP" id="MF_00528">
    <property type="entry name" value="Maf"/>
    <property type="match status" value="1"/>
</dbReference>
<dbReference type="RefSeq" id="WP_345446063.1">
    <property type="nucleotide sequence ID" value="NZ_BAABKP010000002.1"/>
</dbReference>
<name>A0ABP9BM18_9MICC</name>
<keyword evidence="3" id="KW-0963">Cytoplasm</keyword>
<dbReference type="Proteomes" id="UP001500187">
    <property type="component" value="Unassembled WGS sequence"/>
</dbReference>
<comment type="caution">
    <text evidence="4">The sequence shown here is derived from an EMBL/GenBank/DDBJ whole genome shotgun (WGS) entry which is preliminary data.</text>
</comment>
<keyword evidence="5" id="KW-1185">Reference proteome</keyword>
<dbReference type="Pfam" id="PF02545">
    <property type="entry name" value="Maf"/>
    <property type="match status" value="1"/>
</dbReference>
<dbReference type="PIRSF" id="PIRSF006305">
    <property type="entry name" value="Maf"/>
    <property type="match status" value="1"/>
</dbReference>
<comment type="cofactor">
    <cofactor evidence="1 3">
        <name>a divalent metal cation</name>
        <dbReference type="ChEBI" id="CHEBI:60240"/>
    </cofactor>
</comment>
<evidence type="ECO:0000256" key="1">
    <source>
        <dbReference type="ARBA" id="ARBA00001968"/>
    </source>
</evidence>
<accession>A0ABP9BM18</accession>
<dbReference type="EC" id="3.6.1.9" evidence="3"/>
<dbReference type="InterPro" id="IPR029001">
    <property type="entry name" value="ITPase-like_fam"/>
</dbReference>